<name>A0A1G2T1H8_9BACT</name>
<dbReference type="Pfam" id="PF13660">
    <property type="entry name" value="DUF4147"/>
    <property type="match status" value="1"/>
</dbReference>
<evidence type="ECO:0008006" key="5">
    <source>
        <dbReference type="Google" id="ProtNLM"/>
    </source>
</evidence>
<dbReference type="InterPro" id="IPR025286">
    <property type="entry name" value="MOFRL_assoc_dom"/>
</dbReference>
<evidence type="ECO:0000313" key="4">
    <source>
        <dbReference type="Proteomes" id="UP000177746"/>
    </source>
</evidence>
<dbReference type="Proteomes" id="UP000177746">
    <property type="component" value="Unassembled WGS sequence"/>
</dbReference>
<dbReference type="InterPro" id="IPR037035">
    <property type="entry name" value="GK-like_C_sf"/>
</dbReference>
<feature type="domain" description="MOFRL-associated" evidence="2">
    <location>
        <begin position="18"/>
        <end position="245"/>
    </location>
</feature>
<reference evidence="3 4" key="1">
    <citation type="journal article" date="2016" name="Nat. Commun.">
        <title>Thousands of microbial genomes shed light on interconnected biogeochemical processes in an aquifer system.</title>
        <authorList>
            <person name="Anantharaman K."/>
            <person name="Brown C.T."/>
            <person name="Hug L.A."/>
            <person name="Sharon I."/>
            <person name="Castelle C.J."/>
            <person name="Probst A.J."/>
            <person name="Thomas B.C."/>
            <person name="Singh A."/>
            <person name="Wilkins M.J."/>
            <person name="Karaoz U."/>
            <person name="Brodie E.L."/>
            <person name="Williams K.H."/>
            <person name="Hubbard S.S."/>
            <person name="Banfield J.F."/>
        </authorList>
    </citation>
    <scope>NUCLEOTIDE SEQUENCE [LARGE SCALE GENOMIC DNA]</scope>
</reference>
<dbReference type="AlphaFoldDB" id="A0A1G2T1H8"/>
<dbReference type="EMBL" id="MHVI01000019">
    <property type="protein sequence ID" value="OHA91113.1"/>
    <property type="molecule type" value="Genomic_DNA"/>
</dbReference>
<dbReference type="PANTHER" id="PTHR12227:SF0">
    <property type="entry name" value="GLYCERATE KINASE"/>
    <property type="match status" value="1"/>
</dbReference>
<dbReference type="Gene3D" id="3.40.50.10180">
    <property type="entry name" value="Glycerate kinase, MOFRL-like N-terminal domain"/>
    <property type="match status" value="1"/>
</dbReference>
<evidence type="ECO:0000259" key="1">
    <source>
        <dbReference type="Pfam" id="PF05161"/>
    </source>
</evidence>
<proteinExistence type="predicted"/>
<comment type="caution">
    <text evidence="3">The sequence shown here is derived from an EMBL/GenBank/DDBJ whole genome shotgun (WGS) entry which is preliminary data.</text>
</comment>
<accession>A0A1G2T1H8</accession>
<dbReference type="GO" id="GO:0005737">
    <property type="term" value="C:cytoplasm"/>
    <property type="evidence" value="ECO:0007669"/>
    <property type="project" value="TreeGrafter"/>
</dbReference>
<dbReference type="InterPro" id="IPR038614">
    <property type="entry name" value="GK_N_sf"/>
</dbReference>
<dbReference type="SUPFAM" id="SSF82544">
    <property type="entry name" value="GckA/TtuD-like"/>
    <property type="match status" value="1"/>
</dbReference>
<dbReference type="Pfam" id="PF05161">
    <property type="entry name" value="MOFRL"/>
    <property type="match status" value="1"/>
</dbReference>
<gene>
    <name evidence="3" type="ORF">A2665_02880</name>
</gene>
<evidence type="ECO:0000313" key="3">
    <source>
        <dbReference type="EMBL" id="OHA91113.1"/>
    </source>
</evidence>
<sequence>MKIVNSKKLSTTAMRIAALQIAEAGLSAIDSRNIIKEVLSYGENLVKVRDKEFVLKKGSKLLVIGVGKCAIEAAQAAEEILGDSITGGLVLDTRENNICEFKKIECFKGTHPMPSDKNVAATKRIMEILKGLSPEDLVIFLISGGGSTLLCLPEEGGQCVDEQLILSQLFIAGASIQEINTVRKHISLARGGHLAQAAYPARIISLIFSDVPSNDMSVIASGPTVMDKSTIADAEVVLKKYDVLTKCGLEHCGLIETPKEAKYFKDAYNTVVISNDRALAVMSEEAEKLGYHPEIKESSMTGEARNVGQHIAEKLRETPPGSALLYGGETTVVITNTDGKGGRNQELCLSALLFLPHKDSLIMALASDGRDNGPYAGAIADGETLMKAESEGLKPEEFLDSNNSSVFFEKTEDYLIMDSTGSNVSDLVVALSKPK</sequence>
<feature type="domain" description="MOFRL" evidence="1">
    <location>
        <begin position="323"/>
        <end position="426"/>
    </location>
</feature>
<organism evidence="3 4">
    <name type="scientific">Candidatus Zambryskibacteria bacterium RIFCSPHIGHO2_01_FULL_46_30</name>
    <dbReference type="NCBI Taxonomy" id="1802739"/>
    <lineage>
        <taxon>Bacteria</taxon>
        <taxon>Candidatus Zambryskiibacteriota</taxon>
    </lineage>
</organism>
<dbReference type="InterPro" id="IPR007835">
    <property type="entry name" value="MOFRL"/>
</dbReference>
<evidence type="ECO:0000259" key="2">
    <source>
        <dbReference type="Pfam" id="PF13660"/>
    </source>
</evidence>
<dbReference type="GO" id="GO:0008887">
    <property type="term" value="F:glycerate kinase activity"/>
    <property type="evidence" value="ECO:0007669"/>
    <property type="project" value="InterPro"/>
</dbReference>
<dbReference type="PANTHER" id="PTHR12227">
    <property type="entry name" value="GLYCERATE KINASE"/>
    <property type="match status" value="1"/>
</dbReference>
<dbReference type="InterPro" id="IPR039760">
    <property type="entry name" value="MOFRL_protein"/>
</dbReference>
<dbReference type="Gene3D" id="3.40.1480.10">
    <property type="entry name" value="MOFRL domain"/>
    <property type="match status" value="1"/>
</dbReference>
<protein>
    <recommendedName>
        <fullName evidence="5">Glycerate kinase</fullName>
    </recommendedName>
</protein>